<sequence length="437" mass="47810">MDLFSYASQSLLESNAPLATKMRPQVLEDYVGQEEITGSGKFLRRMIDTDKVPSMILFGPPGTGKTTLAEIIANATNSQFEKLNAVAAGIGDVRKIVEAAKERLKLERRRTILFIDEIHRFNKSQQDVLLPYVEDGRLILIGATTENPYFSVNSPLLSRMRVVRLKALDLTAITKILKRAIADCEKGLGNQQITYEEAIFETIYLVSNGDARVALNILEQCAAMLEGTGKITSQTIQAIVGEKMQRYDKQGDNHYDVVSAFIKSMRGSDPDAALHYLARMLSAGEDLNFIARRVVICAAEDVGNADPQALVVAMAAANAAQFTGMPEARIPLAQAVAYIASAPKSNAAYRGINAALADLQTKDSGLVPGHLRDASYQGAEKLGHGSGYQYPHDFAGNFVQQAYLPDTLRAASYYQPTDHGAEAGMKARLRKIWGNRY</sequence>
<dbReference type="Pfam" id="PF00004">
    <property type="entry name" value="AAA"/>
    <property type="match status" value="1"/>
</dbReference>
<dbReference type="EMBL" id="FNHB01000001">
    <property type="protein sequence ID" value="SDL52600.1"/>
    <property type="molecule type" value="Genomic_DNA"/>
</dbReference>
<dbReference type="Proteomes" id="UP000214880">
    <property type="component" value="Unassembled WGS sequence"/>
</dbReference>
<proteinExistence type="inferred from homology"/>
<dbReference type="AlphaFoldDB" id="A0A1G9KRX6"/>
<dbReference type="InterPro" id="IPR051314">
    <property type="entry name" value="AAA_ATPase_RarA/MGS1/WRNIP1"/>
</dbReference>
<dbReference type="GO" id="GO:0016887">
    <property type="term" value="F:ATP hydrolysis activity"/>
    <property type="evidence" value="ECO:0007669"/>
    <property type="project" value="InterPro"/>
</dbReference>
<dbReference type="Pfam" id="PF16193">
    <property type="entry name" value="AAA_assoc_2"/>
    <property type="match status" value="1"/>
</dbReference>
<dbReference type="InterPro" id="IPR003959">
    <property type="entry name" value="ATPase_AAA_core"/>
</dbReference>
<name>A0A1G9KRX6_9FIRM</name>
<dbReference type="FunFam" id="3.40.50.300:FF:000137">
    <property type="entry name" value="Replication-associated recombination protein A"/>
    <property type="match status" value="1"/>
</dbReference>
<keyword evidence="8" id="KW-1185">Reference proteome</keyword>
<keyword evidence="3" id="KW-0235">DNA replication</keyword>
<evidence type="ECO:0000256" key="3">
    <source>
        <dbReference type="ARBA" id="ARBA00022705"/>
    </source>
</evidence>
<dbReference type="STRING" id="146817.SAMN04488502_101122"/>
<dbReference type="InterPro" id="IPR021886">
    <property type="entry name" value="MgsA_C"/>
</dbReference>
<evidence type="ECO:0000259" key="6">
    <source>
        <dbReference type="SMART" id="SM00382"/>
    </source>
</evidence>
<dbReference type="PANTHER" id="PTHR13779:SF7">
    <property type="entry name" value="ATPASE WRNIP1"/>
    <property type="match status" value="1"/>
</dbReference>
<evidence type="ECO:0000313" key="7">
    <source>
        <dbReference type="EMBL" id="SDL52600.1"/>
    </source>
</evidence>
<reference evidence="7 8" key="1">
    <citation type="submission" date="2016-10" db="EMBL/GenBank/DDBJ databases">
        <authorList>
            <person name="de Groot N.N."/>
        </authorList>
    </citation>
    <scope>NUCLEOTIDE SEQUENCE [LARGE SCALE GENOMIC DNA]</scope>
    <source>
        <strain evidence="7 8">DSM 1736</strain>
    </source>
</reference>
<evidence type="ECO:0000256" key="5">
    <source>
        <dbReference type="ARBA" id="ARBA00022840"/>
    </source>
</evidence>
<dbReference type="InterPro" id="IPR008921">
    <property type="entry name" value="DNA_pol3_clamp-load_cplx_C"/>
</dbReference>
<dbReference type="SMART" id="SM00382">
    <property type="entry name" value="AAA"/>
    <property type="match status" value="1"/>
</dbReference>
<evidence type="ECO:0000313" key="8">
    <source>
        <dbReference type="Proteomes" id="UP000214880"/>
    </source>
</evidence>
<dbReference type="CDD" id="cd18139">
    <property type="entry name" value="HLD_clamp_RarA"/>
    <property type="match status" value="1"/>
</dbReference>
<evidence type="ECO:0000256" key="4">
    <source>
        <dbReference type="ARBA" id="ARBA00022741"/>
    </source>
</evidence>
<accession>A0A1G9KRX6</accession>
<dbReference type="InterPro" id="IPR032423">
    <property type="entry name" value="AAA_assoc_2"/>
</dbReference>
<dbReference type="GO" id="GO:0005524">
    <property type="term" value="F:ATP binding"/>
    <property type="evidence" value="ECO:0007669"/>
    <property type="project" value="UniProtKB-KW"/>
</dbReference>
<dbReference type="GO" id="GO:0003677">
    <property type="term" value="F:DNA binding"/>
    <property type="evidence" value="ECO:0007669"/>
    <property type="project" value="InterPro"/>
</dbReference>
<dbReference type="SUPFAM" id="SSF52540">
    <property type="entry name" value="P-loop containing nucleoside triphosphate hydrolases"/>
    <property type="match status" value="1"/>
</dbReference>
<dbReference type="PANTHER" id="PTHR13779">
    <property type="entry name" value="WERNER HELICASE-INTERACTING PROTEIN 1 FAMILY MEMBER"/>
    <property type="match status" value="1"/>
</dbReference>
<dbReference type="GO" id="GO:0000731">
    <property type="term" value="P:DNA synthesis involved in DNA repair"/>
    <property type="evidence" value="ECO:0007669"/>
    <property type="project" value="TreeGrafter"/>
</dbReference>
<dbReference type="Gene3D" id="1.10.8.60">
    <property type="match status" value="1"/>
</dbReference>
<dbReference type="CDD" id="cd00009">
    <property type="entry name" value="AAA"/>
    <property type="match status" value="1"/>
</dbReference>
<gene>
    <name evidence="7" type="ORF">SAMN04488502_101122</name>
</gene>
<dbReference type="GO" id="GO:0006261">
    <property type="term" value="P:DNA-templated DNA replication"/>
    <property type="evidence" value="ECO:0007669"/>
    <property type="project" value="TreeGrafter"/>
</dbReference>
<comment type="function">
    <text evidence="1">DNA-dependent ATPase that plays important roles in cellular responses to stalled DNA replication processes.</text>
</comment>
<keyword evidence="5" id="KW-0067">ATP-binding</keyword>
<feature type="domain" description="AAA+ ATPase" evidence="6">
    <location>
        <begin position="51"/>
        <end position="169"/>
    </location>
</feature>
<organism evidence="7 8">
    <name type="scientific">Dendrosporobacter quercicolus</name>
    <dbReference type="NCBI Taxonomy" id="146817"/>
    <lineage>
        <taxon>Bacteria</taxon>
        <taxon>Bacillati</taxon>
        <taxon>Bacillota</taxon>
        <taxon>Negativicutes</taxon>
        <taxon>Selenomonadales</taxon>
        <taxon>Sporomusaceae</taxon>
        <taxon>Dendrosporobacter</taxon>
    </lineage>
</organism>
<dbReference type="SUPFAM" id="SSF48019">
    <property type="entry name" value="post-AAA+ oligomerization domain-like"/>
    <property type="match status" value="1"/>
</dbReference>
<dbReference type="FunFam" id="1.20.272.10:FF:000001">
    <property type="entry name" value="Putative AAA family ATPase"/>
    <property type="match status" value="1"/>
</dbReference>
<dbReference type="Gene3D" id="1.20.272.10">
    <property type="match status" value="1"/>
</dbReference>
<dbReference type="GO" id="GO:0008047">
    <property type="term" value="F:enzyme activator activity"/>
    <property type="evidence" value="ECO:0007669"/>
    <property type="project" value="TreeGrafter"/>
</dbReference>
<dbReference type="InterPro" id="IPR003593">
    <property type="entry name" value="AAA+_ATPase"/>
</dbReference>
<dbReference type="Gene3D" id="3.40.50.300">
    <property type="entry name" value="P-loop containing nucleotide triphosphate hydrolases"/>
    <property type="match status" value="1"/>
</dbReference>
<dbReference type="GO" id="GO:0017116">
    <property type="term" value="F:single-stranded DNA helicase activity"/>
    <property type="evidence" value="ECO:0007669"/>
    <property type="project" value="TreeGrafter"/>
</dbReference>
<dbReference type="OrthoDB" id="9778364at2"/>
<evidence type="ECO:0000256" key="2">
    <source>
        <dbReference type="ARBA" id="ARBA00008959"/>
    </source>
</evidence>
<dbReference type="Gene3D" id="1.10.3710.10">
    <property type="entry name" value="DNA polymerase III clamp loader subunits, C-terminal domain"/>
    <property type="match status" value="1"/>
</dbReference>
<dbReference type="FunFam" id="1.10.3710.10:FF:000003">
    <property type="entry name" value="ATPase, AAA family protein"/>
    <property type="match status" value="1"/>
</dbReference>
<keyword evidence="4" id="KW-0547">Nucleotide-binding</keyword>
<comment type="similarity">
    <text evidence="2">Belongs to the AAA ATPase family. RarA/MGS1/WRNIP1 subfamily.</text>
</comment>
<dbReference type="RefSeq" id="WP_092067256.1">
    <property type="nucleotide sequence ID" value="NZ_FNHB01000001.1"/>
</dbReference>
<evidence type="ECO:0000256" key="1">
    <source>
        <dbReference type="ARBA" id="ARBA00002393"/>
    </source>
</evidence>
<dbReference type="Pfam" id="PF12002">
    <property type="entry name" value="MgsA_C"/>
    <property type="match status" value="1"/>
</dbReference>
<protein>
    <submittedName>
        <fullName evidence="7">Putative ATPase</fullName>
    </submittedName>
</protein>
<dbReference type="InterPro" id="IPR027417">
    <property type="entry name" value="P-loop_NTPase"/>
</dbReference>